<dbReference type="OrthoDB" id="5984008at2759"/>
<sequence length="175" mass="20001">MAIDLKKLCFPESFEIVPGPEGCFESKLTSLRDFSAGEVLARLGQECQITQTKAYTSVQFDDEARAQTSAHFELNSELVYINHSCQPNVAFELPGGWQGLEDGRWCLRSLTEIKKGEALTFAYFSTEWDMAQPFECRCRSEHCLGWISGAKDMQQQILDRYFINEHIKQMRQAAQ</sequence>
<accession>A0A5B0MS20</accession>
<evidence type="ECO:0000259" key="1">
    <source>
        <dbReference type="PROSITE" id="PS50280"/>
    </source>
</evidence>
<evidence type="ECO:0000313" key="2">
    <source>
        <dbReference type="EMBL" id="KAA1079352.1"/>
    </source>
</evidence>
<dbReference type="Pfam" id="PF00856">
    <property type="entry name" value="SET"/>
    <property type="match status" value="1"/>
</dbReference>
<dbReference type="PROSITE" id="PS50280">
    <property type="entry name" value="SET"/>
    <property type="match status" value="1"/>
</dbReference>
<dbReference type="Proteomes" id="UP000324748">
    <property type="component" value="Unassembled WGS sequence"/>
</dbReference>
<dbReference type="AlphaFoldDB" id="A0A5B0MS20"/>
<evidence type="ECO:0000313" key="3">
    <source>
        <dbReference type="Proteomes" id="UP000324748"/>
    </source>
</evidence>
<proteinExistence type="predicted"/>
<dbReference type="EMBL" id="VSWC01000132">
    <property type="protein sequence ID" value="KAA1079352.1"/>
    <property type="molecule type" value="Genomic_DNA"/>
</dbReference>
<dbReference type="InterPro" id="IPR001214">
    <property type="entry name" value="SET_dom"/>
</dbReference>
<dbReference type="PANTHER" id="PTHR12350:SF19">
    <property type="entry name" value="SET DOMAIN-CONTAINING PROTEIN"/>
    <property type="match status" value="1"/>
</dbReference>
<dbReference type="SUPFAM" id="SSF82199">
    <property type="entry name" value="SET domain"/>
    <property type="match status" value="1"/>
</dbReference>
<organism evidence="2 3">
    <name type="scientific">Puccinia graminis f. sp. tritici</name>
    <dbReference type="NCBI Taxonomy" id="56615"/>
    <lineage>
        <taxon>Eukaryota</taxon>
        <taxon>Fungi</taxon>
        <taxon>Dikarya</taxon>
        <taxon>Basidiomycota</taxon>
        <taxon>Pucciniomycotina</taxon>
        <taxon>Pucciniomycetes</taxon>
        <taxon>Pucciniales</taxon>
        <taxon>Pucciniaceae</taxon>
        <taxon>Puccinia</taxon>
    </lineage>
</organism>
<dbReference type="Gene3D" id="2.170.270.10">
    <property type="entry name" value="SET domain"/>
    <property type="match status" value="1"/>
</dbReference>
<dbReference type="PANTHER" id="PTHR12350">
    <property type="entry name" value="HISTONE-LYSINE N-METHYLTRANSFERASE-RELATED"/>
    <property type="match status" value="1"/>
</dbReference>
<comment type="caution">
    <text evidence="2">The sequence shown here is derived from an EMBL/GenBank/DDBJ whole genome shotgun (WGS) entry which is preliminary data.</text>
</comment>
<feature type="domain" description="SET" evidence="1">
    <location>
        <begin position="6"/>
        <end position="124"/>
    </location>
</feature>
<dbReference type="InterPro" id="IPR046341">
    <property type="entry name" value="SET_dom_sf"/>
</dbReference>
<reference evidence="2 3" key="1">
    <citation type="submission" date="2019-05" db="EMBL/GenBank/DDBJ databases">
        <title>Emergence of the Ug99 lineage of the wheat stem rust pathogen through somatic hybridization.</title>
        <authorList>
            <person name="Li F."/>
            <person name="Upadhyaya N.M."/>
            <person name="Sperschneider J."/>
            <person name="Matny O."/>
            <person name="Nguyen-Phuc H."/>
            <person name="Mago R."/>
            <person name="Raley C."/>
            <person name="Miller M.E."/>
            <person name="Silverstein K.A.T."/>
            <person name="Henningsen E."/>
            <person name="Hirsch C.D."/>
            <person name="Visser B."/>
            <person name="Pretorius Z.A."/>
            <person name="Steffenson B.J."/>
            <person name="Schwessinger B."/>
            <person name="Dodds P.N."/>
            <person name="Figueroa M."/>
        </authorList>
    </citation>
    <scope>NUCLEOTIDE SEQUENCE [LARGE SCALE GENOMIC DNA]</scope>
    <source>
        <strain evidence="2">21-0</strain>
    </source>
</reference>
<keyword evidence="3" id="KW-1185">Reference proteome</keyword>
<dbReference type="InterPro" id="IPR053201">
    <property type="entry name" value="Flavunoidine_N-MTase"/>
</dbReference>
<name>A0A5B0MS20_PUCGR</name>
<protein>
    <recommendedName>
        <fullName evidence="1">SET domain-containing protein</fullName>
    </recommendedName>
</protein>
<gene>
    <name evidence="2" type="ORF">PGT21_008984</name>
</gene>